<protein>
    <recommendedName>
        <fullName evidence="6">O-antigen ligase-related domain-containing protein</fullName>
    </recommendedName>
</protein>
<dbReference type="AlphaFoldDB" id="S0KHP6"/>
<feature type="transmembrane region" description="Helical" evidence="5">
    <location>
        <begin position="9"/>
        <end position="28"/>
    </location>
</feature>
<dbReference type="Proteomes" id="UP000014113">
    <property type="component" value="Unassembled WGS sequence"/>
</dbReference>
<evidence type="ECO:0000313" key="8">
    <source>
        <dbReference type="Proteomes" id="UP000014113"/>
    </source>
</evidence>
<comment type="subcellular location">
    <subcellularLocation>
        <location evidence="1">Membrane</location>
        <topology evidence="1">Multi-pass membrane protein</topology>
    </subcellularLocation>
</comment>
<comment type="caution">
    <text evidence="7">The sequence shown here is derived from an EMBL/GenBank/DDBJ whole genome shotgun (WGS) entry which is preliminary data.</text>
</comment>
<feature type="domain" description="O-antigen ligase-related" evidence="6">
    <location>
        <begin position="194"/>
        <end position="335"/>
    </location>
</feature>
<dbReference type="EMBL" id="ASWJ01000009">
    <property type="protein sequence ID" value="EOW80231.1"/>
    <property type="molecule type" value="Genomic_DNA"/>
</dbReference>
<feature type="transmembrane region" description="Helical" evidence="5">
    <location>
        <begin position="235"/>
        <end position="252"/>
    </location>
</feature>
<evidence type="ECO:0000256" key="1">
    <source>
        <dbReference type="ARBA" id="ARBA00004141"/>
    </source>
</evidence>
<name>S0KHP6_9ENTE</name>
<evidence type="ECO:0000256" key="2">
    <source>
        <dbReference type="ARBA" id="ARBA00022692"/>
    </source>
</evidence>
<dbReference type="Pfam" id="PF04932">
    <property type="entry name" value="Wzy_C"/>
    <property type="match status" value="1"/>
</dbReference>
<evidence type="ECO:0000256" key="4">
    <source>
        <dbReference type="ARBA" id="ARBA00023136"/>
    </source>
</evidence>
<evidence type="ECO:0000256" key="5">
    <source>
        <dbReference type="SAM" id="Phobius"/>
    </source>
</evidence>
<dbReference type="PANTHER" id="PTHR37422">
    <property type="entry name" value="TEICHURONIC ACID BIOSYNTHESIS PROTEIN TUAE"/>
    <property type="match status" value="1"/>
</dbReference>
<dbReference type="PATRIC" id="fig|1121865.3.peg.1278"/>
<dbReference type="InterPro" id="IPR051533">
    <property type="entry name" value="WaaL-like"/>
</dbReference>
<feature type="transmembrane region" description="Helical" evidence="5">
    <location>
        <begin position="319"/>
        <end position="337"/>
    </location>
</feature>
<feature type="transmembrane region" description="Helical" evidence="5">
    <location>
        <begin position="62"/>
        <end position="83"/>
    </location>
</feature>
<keyword evidence="4 5" id="KW-0472">Membrane</keyword>
<organism evidence="7 8">
    <name type="scientific">Enterococcus columbae DSM 7374 = ATCC 51263</name>
    <dbReference type="NCBI Taxonomy" id="1121865"/>
    <lineage>
        <taxon>Bacteria</taxon>
        <taxon>Bacillati</taxon>
        <taxon>Bacillota</taxon>
        <taxon>Bacilli</taxon>
        <taxon>Lactobacillales</taxon>
        <taxon>Enterococcaceae</taxon>
        <taxon>Enterococcus</taxon>
    </lineage>
</organism>
<keyword evidence="3 5" id="KW-1133">Transmembrane helix</keyword>
<feature type="transmembrane region" description="Helical" evidence="5">
    <location>
        <begin position="34"/>
        <end position="55"/>
    </location>
</feature>
<sequence>MRIKIKKNSIYYFLMAVLFFEPVIFLVMPRLSVIHGLIQILLLMWSLFIILYTIIKRKHVKYSAIILLLCFFMWLIISNLFHLKTGRDFLKEMIPVIAIIVIIIDATQKNELIVLLKEFSIYGSIVVLSNLVSQLLCGENGIYHDWLQSWQAYYVCGNANSFIFHYLLVLGVLFAYIQLSGSFVIWSYIVHVIMIFSMFYALQYGGSTTGFVVMIALLLLRIISIRVVREFIFKYYKIALIGGFIFATWIVIGNGWKSEWLLDILQRYLNENSSFLARGIIWNNAMQLITEAPFLGHGTSAVRIVKDIDGILRSAHNNYLEITIMGGVPALIFYLLYIIKSLKGNRKQSYLLIVVVIMYLIVYMVEQNPFYIGFYVMTTLCNVMKNNIGEDNVKS</sequence>
<feature type="transmembrane region" description="Helical" evidence="5">
    <location>
        <begin position="183"/>
        <end position="202"/>
    </location>
</feature>
<evidence type="ECO:0000313" key="7">
    <source>
        <dbReference type="EMBL" id="EOW80231.1"/>
    </source>
</evidence>
<feature type="transmembrane region" description="Helical" evidence="5">
    <location>
        <begin position="208"/>
        <end position="228"/>
    </location>
</feature>
<feature type="transmembrane region" description="Helical" evidence="5">
    <location>
        <begin position="349"/>
        <end position="365"/>
    </location>
</feature>
<reference evidence="7 8" key="1">
    <citation type="submission" date="2013-03" db="EMBL/GenBank/DDBJ databases">
        <title>The Genome Sequence of Enterococcus columbae ATCC_51263 (PacBio/Illumina hybrid assembly).</title>
        <authorList>
            <consortium name="The Broad Institute Genomics Platform"/>
            <consortium name="The Broad Institute Genome Sequencing Center for Infectious Disease"/>
            <person name="Earl A."/>
            <person name="Russ C."/>
            <person name="Gilmore M."/>
            <person name="Surin D."/>
            <person name="Walker B."/>
            <person name="Young S."/>
            <person name="Zeng Q."/>
            <person name="Gargeya S."/>
            <person name="Fitzgerald M."/>
            <person name="Haas B."/>
            <person name="Abouelleil A."/>
            <person name="Allen A.W."/>
            <person name="Alvarado L."/>
            <person name="Arachchi H.M."/>
            <person name="Berlin A.M."/>
            <person name="Chapman S.B."/>
            <person name="Gainer-Dewar J."/>
            <person name="Goldberg J."/>
            <person name="Griggs A."/>
            <person name="Gujja S."/>
            <person name="Hansen M."/>
            <person name="Howarth C."/>
            <person name="Imamovic A."/>
            <person name="Ireland A."/>
            <person name="Larimer J."/>
            <person name="McCowan C."/>
            <person name="Murphy C."/>
            <person name="Pearson M."/>
            <person name="Poon T.W."/>
            <person name="Priest M."/>
            <person name="Roberts A."/>
            <person name="Saif S."/>
            <person name="Shea T."/>
            <person name="Sisk P."/>
            <person name="Sykes S."/>
            <person name="Wortman J."/>
            <person name="Nusbaum C."/>
            <person name="Birren B."/>
        </authorList>
    </citation>
    <scope>NUCLEOTIDE SEQUENCE [LARGE SCALE GENOMIC DNA]</scope>
    <source>
        <strain evidence="7 8">ATCC 51263</strain>
    </source>
</reference>
<keyword evidence="2 5" id="KW-0812">Transmembrane</keyword>
<proteinExistence type="predicted"/>
<dbReference type="InterPro" id="IPR007016">
    <property type="entry name" value="O-antigen_ligase-rel_domated"/>
</dbReference>
<accession>S0KHP6</accession>
<evidence type="ECO:0000256" key="3">
    <source>
        <dbReference type="ARBA" id="ARBA00022989"/>
    </source>
</evidence>
<evidence type="ECO:0000259" key="6">
    <source>
        <dbReference type="Pfam" id="PF04932"/>
    </source>
</evidence>
<keyword evidence="8" id="KW-1185">Reference proteome</keyword>
<dbReference type="PANTHER" id="PTHR37422:SF13">
    <property type="entry name" value="LIPOPOLYSACCHARIDE BIOSYNTHESIS PROTEIN PA4999-RELATED"/>
    <property type="match status" value="1"/>
</dbReference>
<feature type="transmembrane region" description="Helical" evidence="5">
    <location>
        <begin position="152"/>
        <end position="176"/>
    </location>
</feature>
<dbReference type="RefSeq" id="WP_016183458.1">
    <property type="nucleotide sequence ID" value="NZ_JXKI01000004.1"/>
</dbReference>
<dbReference type="OrthoDB" id="9796676at2"/>
<dbReference type="STRING" id="1121865.OMW_01317"/>
<gene>
    <name evidence="7" type="ORF">I568_01931</name>
</gene>
<dbReference type="GO" id="GO:0016020">
    <property type="term" value="C:membrane"/>
    <property type="evidence" value="ECO:0007669"/>
    <property type="project" value="UniProtKB-SubCell"/>
</dbReference>